<feature type="compositionally biased region" description="Polar residues" evidence="1">
    <location>
        <begin position="102"/>
        <end position="128"/>
    </location>
</feature>
<dbReference type="VEuPathDB" id="FungiDB:RhiirFUN_023998"/>
<feature type="region of interest" description="Disordered" evidence="1">
    <location>
        <begin position="26"/>
        <end position="128"/>
    </location>
</feature>
<comment type="caution">
    <text evidence="4">The sequence shown here is derived from an EMBL/GenBank/DDBJ whole genome shotgun (WGS) entry which is preliminary data.</text>
</comment>
<evidence type="ECO:0000256" key="2">
    <source>
        <dbReference type="SAM" id="Phobius"/>
    </source>
</evidence>
<proteinExistence type="predicted"/>
<organism evidence="4 5">
    <name type="scientific">Rhizophagus irregularis</name>
    <dbReference type="NCBI Taxonomy" id="588596"/>
    <lineage>
        <taxon>Eukaryota</taxon>
        <taxon>Fungi</taxon>
        <taxon>Fungi incertae sedis</taxon>
        <taxon>Mucoromycota</taxon>
        <taxon>Glomeromycotina</taxon>
        <taxon>Glomeromycetes</taxon>
        <taxon>Glomerales</taxon>
        <taxon>Glomeraceae</taxon>
        <taxon>Rhizophagus</taxon>
    </lineage>
</organism>
<feature type="compositionally biased region" description="Low complexity" evidence="1">
    <location>
        <begin position="30"/>
        <end position="72"/>
    </location>
</feature>
<dbReference type="AlphaFoldDB" id="A0A2I1G963"/>
<protein>
    <submittedName>
        <fullName evidence="4">Uncharacterized protein</fullName>
    </submittedName>
</protein>
<reference evidence="4 5" key="1">
    <citation type="submission" date="2015-10" db="EMBL/GenBank/DDBJ databases">
        <title>Genome analyses suggest a sexual origin of heterokaryosis in a supposedly ancient asexual fungus.</title>
        <authorList>
            <person name="Ropars J."/>
            <person name="Sedzielewska K."/>
            <person name="Noel J."/>
            <person name="Charron P."/>
            <person name="Farinelli L."/>
            <person name="Marton T."/>
            <person name="Kruger M."/>
            <person name="Pelin A."/>
            <person name="Brachmann A."/>
            <person name="Corradi N."/>
        </authorList>
    </citation>
    <scope>NUCLEOTIDE SEQUENCE [LARGE SCALE GENOMIC DNA]</scope>
    <source>
        <strain evidence="4 5">A4</strain>
    </source>
</reference>
<keyword evidence="3" id="KW-0732">Signal</keyword>
<dbReference type="VEuPathDB" id="FungiDB:RhiirA1_513552"/>
<feature type="compositionally biased region" description="Low complexity" evidence="1">
    <location>
        <begin position="80"/>
        <end position="101"/>
    </location>
</feature>
<evidence type="ECO:0000313" key="5">
    <source>
        <dbReference type="Proteomes" id="UP000234323"/>
    </source>
</evidence>
<keyword evidence="2" id="KW-0812">Transmembrane</keyword>
<dbReference type="Proteomes" id="UP000234323">
    <property type="component" value="Unassembled WGS sequence"/>
</dbReference>
<feature type="chain" id="PRO_5014158668" evidence="3">
    <location>
        <begin position="25"/>
        <end position="293"/>
    </location>
</feature>
<evidence type="ECO:0000256" key="3">
    <source>
        <dbReference type="SAM" id="SignalP"/>
    </source>
</evidence>
<sequence length="293" mass="30547">MKKFIILTFIIFIILLQIVHEVQPRPQAPPAGGLPTPDGGLPTPAGGLPTPAGGLSTPAGGLPTPAGGLPTPAGDPLPPAGRATPAGGTPSGGTPITTGFTNLPSRSATPVRATPSTQSTGSASSDATSPLIIGGIVGGIVNGLILIFLACLCFFLGRKYGRNNEAIAIPGLNNNANRNNISNPGVTSNEIDDDKLLPTTSIDLVISNQGQEFTPNLPNYNNQQGTTRELGNIKQGNLSSYNIDENIIEQMKQDILRDIKQELKQNIRTKVMSSLVRDSNVEDDSSGSKNDNR</sequence>
<keyword evidence="2" id="KW-1133">Transmembrane helix</keyword>
<evidence type="ECO:0000313" key="4">
    <source>
        <dbReference type="EMBL" id="PKY43121.1"/>
    </source>
</evidence>
<feature type="transmembrane region" description="Helical" evidence="2">
    <location>
        <begin position="131"/>
        <end position="156"/>
    </location>
</feature>
<name>A0A2I1G963_9GLOM</name>
<dbReference type="VEuPathDB" id="FungiDB:FUN_002924"/>
<keyword evidence="5" id="KW-1185">Reference proteome</keyword>
<dbReference type="EMBL" id="LLXI01000237">
    <property type="protein sequence ID" value="PKY43121.1"/>
    <property type="molecule type" value="Genomic_DNA"/>
</dbReference>
<keyword evidence="2" id="KW-0472">Membrane</keyword>
<accession>A0A2I1G963</accession>
<evidence type="ECO:0000256" key="1">
    <source>
        <dbReference type="SAM" id="MobiDB-lite"/>
    </source>
</evidence>
<gene>
    <name evidence="4" type="ORF">RhiirA4_508634</name>
</gene>
<feature type="signal peptide" evidence="3">
    <location>
        <begin position="1"/>
        <end position="24"/>
    </location>
</feature>